<evidence type="ECO:0000313" key="3">
    <source>
        <dbReference type="Proteomes" id="UP000323161"/>
    </source>
</evidence>
<protein>
    <submittedName>
        <fullName evidence="2">Glycosyltransferase family 4 protein</fullName>
    </submittedName>
</protein>
<keyword evidence="3" id="KW-1185">Reference proteome</keyword>
<dbReference type="Pfam" id="PF00534">
    <property type="entry name" value="Glycos_transf_1"/>
    <property type="match status" value="1"/>
</dbReference>
<proteinExistence type="predicted"/>
<dbReference type="EMBL" id="VTUU01000002">
    <property type="protein sequence ID" value="KAA1175053.1"/>
    <property type="molecule type" value="Genomic_DNA"/>
</dbReference>
<dbReference type="Proteomes" id="UP000323161">
    <property type="component" value="Unassembled WGS sequence"/>
</dbReference>
<gene>
    <name evidence="2" type="ORF">FWJ25_06700</name>
</gene>
<name>A0A5B0VL36_9GAMM</name>
<dbReference type="GO" id="GO:0016757">
    <property type="term" value="F:glycosyltransferase activity"/>
    <property type="evidence" value="ECO:0007669"/>
    <property type="project" value="InterPro"/>
</dbReference>
<reference evidence="2 3" key="1">
    <citation type="submission" date="2019-08" db="EMBL/GenBank/DDBJ databases">
        <title>Marinobacter ZYF650 sp. nov., a marine bacterium isolated from seawater of the Mariana trench.</title>
        <authorList>
            <person name="Ahmad W."/>
        </authorList>
    </citation>
    <scope>NUCLEOTIDE SEQUENCE [LARGE SCALE GENOMIC DNA]</scope>
    <source>
        <strain evidence="2 3">ZYF650</strain>
    </source>
</reference>
<evidence type="ECO:0000259" key="1">
    <source>
        <dbReference type="Pfam" id="PF00534"/>
    </source>
</evidence>
<dbReference type="CDD" id="cd03801">
    <property type="entry name" value="GT4_PimA-like"/>
    <property type="match status" value="1"/>
</dbReference>
<dbReference type="SUPFAM" id="SSF53756">
    <property type="entry name" value="UDP-Glycosyltransferase/glycogen phosphorylase"/>
    <property type="match status" value="1"/>
</dbReference>
<evidence type="ECO:0000313" key="2">
    <source>
        <dbReference type="EMBL" id="KAA1175053.1"/>
    </source>
</evidence>
<dbReference type="InterPro" id="IPR001296">
    <property type="entry name" value="Glyco_trans_1"/>
</dbReference>
<organism evidence="2 3">
    <name type="scientific">Marinobacter salinexigens</name>
    <dbReference type="NCBI Taxonomy" id="2919747"/>
    <lineage>
        <taxon>Bacteria</taxon>
        <taxon>Pseudomonadati</taxon>
        <taxon>Pseudomonadota</taxon>
        <taxon>Gammaproteobacteria</taxon>
        <taxon>Pseudomonadales</taxon>
        <taxon>Marinobacteraceae</taxon>
        <taxon>Marinobacter</taxon>
    </lineage>
</organism>
<feature type="domain" description="Glycosyl transferase family 1" evidence="1">
    <location>
        <begin position="181"/>
        <end position="343"/>
    </location>
</feature>
<dbReference type="PANTHER" id="PTHR12526">
    <property type="entry name" value="GLYCOSYLTRANSFERASE"/>
    <property type="match status" value="1"/>
</dbReference>
<sequence>MIGFLTEDIMRIAIYSDCNSRGGVWAYSIRTIIMLKRLGYKVYLVSHKPRNDVEESLLNDLGRDVDSSLILSRDLGEKSLANDICKFLLLNDIDAFIPNYRRISYYAAAKATRFKRIDIIGVCHNDHESYYSVLIRFQNIVSVFICASSKTSRVLSAKLSERNRDKVFLIPHYISKKPLEKTRYKKEEFTVVYHGRIQEEQKNCSKIIEIASLVCREECNIRFLLIGDSNDSGFYRRLIEQNGISDQVKLLPGAPWEEIKLILSGSQVALLTSSYEGFCYGAAEALACGVPVGAYDCGEVIKDFLVTGKNGLLVGWGESRKLANWILELYHDEAEWRRLSDGAYDISNDYFSFDRISQKYKKAIGGSIHSGSKWPLIRPLFIPEKGRSIRSFIDRQGRRFGVWP</sequence>
<accession>A0A5B0VL36</accession>
<keyword evidence="2" id="KW-0808">Transferase</keyword>
<dbReference type="Gene3D" id="3.40.50.2000">
    <property type="entry name" value="Glycogen Phosphorylase B"/>
    <property type="match status" value="2"/>
</dbReference>
<dbReference type="AlphaFoldDB" id="A0A5B0VL36"/>
<dbReference type="GO" id="GO:1901135">
    <property type="term" value="P:carbohydrate derivative metabolic process"/>
    <property type="evidence" value="ECO:0007669"/>
    <property type="project" value="UniProtKB-ARBA"/>
</dbReference>
<comment type="caution">
    <text evidence="2">The sequence shown here is derived from an EMBL/GenBank/DDBJ whole genome shotgun (WGS) entry which is preliminary data.</text>
</comment>